<feature type="domain" description="Peptidase M43 pregnancy-associated plasma-A" evidence="10">
    <location>
        <begin position="162"/>
        <end position="299"/>
    </location>
</feature>
<evidence type="ECO:0000256" key="7">
    <source>
        <dbReference type="ARBA" id="ARBA00023049"/>
    </source>
</evidence>
<dbReference type="GO" id="GO:0006508">
    <property type="term" value="P:proteolysis"/>
    <property type="evidence" value="ECO:0007669"/>
    <property type="project" value="UniProtKB-KW"/>
</dbReference>
<dbReference type="Pfam" id="PF05572">
    <property type="entry name" value="Peptidase_M43"/>
    <property type="match status" value="1"/>
</dbReference>
<keyword evidence="3" id="KW-0479">Metal-binding</keyword>
<evidence type="ECO:0000256" key="8">
    <source>
        <dbReference type="ARBA" id="ARBA00023157"/>
    </source>
</evidence>
<proteinExistence type="inferred from homology"/>
<dbReference type="EMBL" id="MU001829">
    <property type="protein sequence ID" value="KAF2796518.1"/>
    <property type="molecule type" value="Genomic_DNA"/>
</dbReference>
<comment type="similarity">
    <text evidence="1">Belongs to the peptidase M43B family.</text>
</comment>
<evidence type="ECO:0000256" key="4">
    <source>
        <dbReference type="ARBA" id="ARBA00022729"/>
    </source>
</evidence>
<gene>
    <name evidence="11" type="ORF">K505DRAFT_415708</name>
</gene>
<evidence type="ECO:0000256" key="3">
    <source>
        <dbReference type="ARBA" id="ARBA00022723"/>
    </source>
</evidence>
<keyword evidence="2" id="KW-0645">Protease</keyword>
<dbReference type="GO" id="GO:0008237">
    <property type="term" value="F:metallopeptidase activity"/>
    <property type="evidence" value="ECO:0007669"/>
    <property type="project" value="UniProtKB-KW"/>
</dbReference>
<feature type="signal peptide" evidence="9">
    <location>
        <begin position="1"/>
        <end position="22"/>
    </location>
</feature>
<dbReference type="Gene3D" id="3.40.390.10">
    <property type="entry name" value="Collagenase (Catalytic Domain)"/>
    <property type="match status" value="1"/>
</dbReference>
<evidence type="ECO:0000256" key="5">
    <source>
        <dbReference type="ARBA" id="ARBA00022801"/>
    </source>
</evidence>
<keyword evidence="8" id="KW-1015">Disulfide bond</keyword>
<dbReference type="CDD" id="cd04275">
    <property type="entry name" value="ZnMc_pappalysin_like"/>
    <property type="match status" value="1"/>
</dbReference>
<feature type="chain" id="PRO_5025410048" description="Peptidase M43 pregnancy-associated plasma-A domain-containing protein" evidence="9">
    <location>
        <begin position="23"/>
        <end position="319"/>
    </location>
</feature>
<evidence type="ECO:0000313" key="12">
    <source>
        <dbReference type="Proteomes" id="UP000799757"/>
    </source>
</evidence>
<keyword evidence="12" id="KW-1185">Reference proteome</keyword>
<keyword evidence="4 9" id="KW-0732">Signal</keyword>
<evidence type="ECO:0000256" key="9">
    <source>
        <dbReference type="SAM" id="SignalP"/>
    </source>
</evidence>
<dbReference type="OrthoDB" id="536211at2759"/>
<dbReference type="InterPro" id="IPR024079">
    <property type="entry name" value="MetalloPept_cat_dom_sf"/>
</dbReference>
<dbReference type="SUPFAM" id="SSF55486">
    <property type="entry name" value="Metalloproteases ('zincins'), catalytic domain"/>
    <property type="match status" value="1"/>
</dbReference>
<protein>
    <recommendedName>
        <fullName evidence="10">Peptidase M43 pregnancy-associated plasma-A domain-containing protein</fullName>
    </recommendedName>
</protein>
<evidence type="ECO:0000256" key="2">
    <source>
        <dbReference type="ARBA" id="ARBA00022670"/>
    </source>
</evidence>
<evidence type="ECO:0000313" key="11">
    <source>
        <dbReference type="EMBL" id="KAF2796518.1"/>
    </source>
</evidence>
<accession>A0A6A6XK12</accession>
<keyword evidence="7" id="KW-0482">Metalloprotease</keyword>
<keyword evidence="5" id="KW-0378">Hydrolase</keyword>
<evidence type="ECO:0000259" key="10">
    <source>
        <dbReference type="Pfam" id="PF05572"/>
    </source>
</evidence>
<dbReference type="AlphaFoldDB" id="A0A6A6XK12"/>
<reference evidence="11" key="1">
    <citation type="journal article" date="2020" name="Stud. Mycol.">
        <title>101 Dothideomycetes genomes: a test case for predicting lifestyles and emergence of pathogens.</title>
        <authorList>
            <person name="Haridas S."/>
            <person name="Albert R."/>
            <person name="Binder M."/>
            <person name="Bloem J."/>
            <person name="Labutti K."/>
            <person name="Salamov A."/>
            <person name="Andreopoulos B."/>
            <person name="Baker S."/>
            <person name="Barry K."/>
            <person name="Bills G."/>
            <person name="Bluhm B."/>
            <person name="Cannon C."/>
            <person name="Castanera R."/>
            <person name="Culley D."/>
            <person name="Daum C."/>
            <person name="Ezra D."/>
            <person name="Gonzalez J."/>
            <person name="Henrissat B."/>
            <person name="Kuo A."/>
            <person name="Liang C."/>
            <person name="Lipzen A."/>
            <person name="Lutzoni F."/>
            <person name="Magnuson J."/>
            <person name="Mondo S."/>
            <person name="Nolan M."/>
            <person name="Ohm R."/>
            <person name="Pangilinan J."/>
            <person name="Park H.-J."/>
            <person name="Ramirez L."/>
            <person name="Alfaro M."/>
            <person name="Sun H."/>
            <person name="Tritt A."/>
            <person name="Yoshinaga Y."/>
            <person name="Zwiers L.-H."/>
            <person name="Turgeon B."/>
            <person name="Goodwin S."/>
            <person name="Spatafora J."/>
            <person name="Crous P."/>
            <person name="Grigoriev I."/>
        </authorList>
    </citation>
    <scope>NUCLEOTIDE SEQUENCE</scope>
    <source>
        <strain evidence="11">CBS 109.77</strain>
    </source>
</reference>
<keyword evidence="6" id="KW-0862">Zinc</keyword>
<dbReference type="Proteomes" id="UP000799757">
    <property type="component" value="Unassembled WGS sequence"/>
</dbReference>
<sequence>MFFATLWPLILASSAYSASASALHNGRNIRAAAADPICGTTVDPAAIAASEANVRRHISETSVRSRQHDNSSVLLPIDVYMQVLSADGTEEGGNIRDATIEAQLQVLNDAFKPVGFQFRLIDTIRTINERWYYNLKPVGDVEKEVIQLRRGGNATLNIYTMGALNTTTQAWGTVPSELSIHDGVFQNGTVFLGGSDPEFNLGDTLVHEVGHWFGLYHTFAYGCEKSYDYVDDTPIEDQPPVLGGCDVGRDSCPDQPGLDLVREVKLTQTLNPDNYMSYSSDECRNSWTPGQIQRMREQMAKYRGVVYPGIIVGDIPEDS</sequence>
<dbReference type="PANTHER" id="PTHR47466:SF1">
    <property type="entry name" value="METALLOPROTEASE MEP1 (AFU_ORTHOLOGUE AFUA_1G07730)-RELATED"/>
    <property type="match status" value="1"/>
</dbReference>
<evidence type="ECO:0000256" key="1">
    <source>
        <dbReference type="ARBA" id="ARBA00008721"/>
    </source>
</evidence>
<name>A0A6A6XK12_9PLEO</name>
<feature type="non-terminal residue" evidence="11">
    <location>
        <position position="1"/>
    </location>
</feature>
<organism evidence="11 12">
    <name type="scientific">Melanomma pulvis-pyrius CBS 109.77</name>
    <dbReference type="NCBI Taxonomy" id="1314802"/>
    <lineage>
        <taxon>Eukaryota</taxon>
        <taxon>Fungi</taxon>
        <taxon>Dikarya</taxon>
        <taxon>Ascomycota</taxon>
        <taxon>Pezizomycotina</taxon>
        <taxon>Dothideomycetes</taxon>
        <taxon>Pleosporomycetidae</taxon>
        <taxon>Pleosporales</taxon>
        <taxon>Melanommataceae</taxon>
        <taxon>Melanomma</taxon>
    </lineage>
</organism>
<dbReference type="GO" id="GO:0046872">
    <property type="term" value="F:metal ion binding"/>
    <property type="evidence" value="ECO:0007669"/>
    <property type="project" value="UniProtKB-KW"/>
</dbReference>
<dbReference type="InterPro" id="IPR008754">
    <property type="entry name" value="Peptidase_M43"/>
</dbReference>
<dbReference type="PANTHER" id="PTHR47466">
    <property type="match status" value="1"/>
</dbReference>
<evidence type="ECO:0000256" key="6">
    <source>
        <dbReference type="ARBA" id="ARBA00022833"/>
    </source>
</evidence>